<feature type="signal peptide" evidence="2">
    <location>
        <begin position="1"/>
        <end position="20"/>
    </location>
</feature>
<dbReference type="Proteomes" id="UP000185210">
    <property type="component" value="Unassembled WGS sequence"/>
</dbReference>
<feature type="region of interest" description="Disordered" evidence="1">
    <location>
        <begin position="22"/>
        <end position="63"/>
    </location>
</feature>
<dbReference type="EMBL" id="FSHM01000003">
    <property type="protein sequence ID" value="SIB01183.1"/>
    <property type="molecule type" value="Genomic_DNA"/>
</dbReference>
<evidence type="ECO:0000256" key="1">
    <source>
        <dbReference type="SAM" id="MobiDB-lite"/>
    </source>
</evidence>
<reference evidence="3 4" key="1">
    <citation type="submission" date="2016-11" db="EMBL/GenBank/DDBJ databases">
        <authorList>
            <consortium name="Pathogen Informatics"/>
        </authorList>
    </citation>
    <scope>NUCLEOTIDE SEQUENCE [LARGE SCALE GENOMIC DNA]</scope>
    <source>
        <strain evidence="3 4">104</strain>
    </source>
</reference>
<dbReference type="PROSITE" id="PS51257">
    <property type="entry name" value="PROKAR_LIPOPROTEIN"/>
    <property type="match status" value="1"/>
</dbReference>
<keyword evidence="2" id="KW-0732">Signal</keyword>
<evidence type="ECO:0000313" key="4">
    <source>
        <dbReference type="Proteomes" id="UP000185210"/>
    </source>
</evidence>
<protein>
    <recommendedName>
        <fullName evidence="5">Lipoprotein</fullName>
    </recommendedName>
</protein>
<feature type="chain" id="PRO_5044319735" description="Lipoprotein" evidence="2">
    <location>
        <begin position="21"/>
        <end position="132"/>
    </location>
</feature>
<proteinExistence type="predicted"/>
<feature type="compositionally biased region" description="Low complexity" evidence="1">
    <location>
        <begin position="32"/>
        <end position="41"/>
    </location>
</feature>
<dbReference type="RefSeq" id="WP_236737963.1">
    <property type="nucleotide sequence ID" value="NZ_FRYS01000015.1"/>
</dbReference>
<evidence type="ECO:0008006" key="5">
    <source>
        <dbReference type="Google" id="ProtNLM"/>
    </source>
</evidence>
<evidence type="ECO:0000313" key="3">
    <source>
        <dbReference type="EMBL" id="SIB01183.1"/>
    </source>
</evidence>
<sequence length="132" mass="13372">MKSVVIAGAAALALFGSACSAQTEQPAPSPSPSVSSHSASPGLAPEHVRSVPDDCATEAAKAPGKYEKYREEVLAAIRSGTPAVDAPPGASYGRATSKAATVMSILGDCSLDGLSQAWGVDVRAWLYPKGSK</sequence>
<evidence type="ECO:0000256" key="2">
    <source>
        <dbReference type="SAM" id="SignalP"/>
    </source>
</evidence>
<accession>A0AB38D025</accession>
<gene>
    <name evidence="3" type="ORF">SAMEA2070301_02712</name>
</gene>
<dbReference type="AlphaFoldDB" id="A0AB38D025"/>
<organism evidence="3 4">
    <name type="scientific">Mycobacteroides abscessus subsp. abscessus</name>
    <dbReference type="NCBI Taxonomy" id="1185650"/>
    <lineage>
        <taxon>Bacteria</taxon>
        <taxon>Bacillati</taxon>
        <taxon>Actinomycetota</taxon>
        <taxon>Actinomycetes</taxon>
        <taxon>Mycobacteriales</taxon>
        <taxon>Mycobacteriaceae</taxon>
        <taxon>Mycobacteroides</taxon>
        <taxon>Mycobacteroides abscessus</taxon>
    </lineage>
</organism>
<name>A0AB38D025_9MYCO</name>
<comment type="caution">
    <text evidence="3">The sequence shown here is derived from an EMBL/GenBank/DDBJ whole genome shotgun (WGS) entry which is preliminary data.</text>
</comment>